<dbReference type="GO" id="GO:0050661">
    <property type="term" value="F:NADP binding"/>
    <property type="evidence" value="ECO:0007669"/>
    <property type="project" value="InterPro"/>
</dbReference>
<dbReference type="EMBL" id="CBWK010000409">
    <property type="protein sequence ID" value="CDL09867.1"/>
    <property type="molecule type" value="Genomic_DNA"/>
</dbReference>
<dbReference type="AlphaFoldDB" id="W1DM29"/>
<dbReference type="Proteomes" id="UP000019183">
    <property type="component" value="Unassembled WGS sequence"/>
</dbReference>
<dbReference type="SUPFAM" id="SSF51735">
    <property type="entry name" value="NAD(P)-binding Rossmann-fold domains"/>
    <property type="match status" value="1"/>
</dbReference>
<proteinExistence type="predicted"/>
<dbReference type="Pfam" id="PF03446">
    <property type="entry name" value="NAD_binding_2"/>
    <property type="match status" value="1"/>
</dbReference>
<dbReference type="InterPro" id="IPR006115">
    <property type="entry name" value="6PGDH_NADP-bd"/>
</dbReference>
<name>W1DM29_KLEPN</name>
<protein>
    <submittedName>
        <fullName evidence="2">2-hydroxy-3-oxopropionate reductase</fullName>
        <ecNumber evidence="2">1.1.1.60</ecNumber>
    </submittedName>
</protein>
<evidence type="ECO:0000313" key="3">
    <source>
        <dbReference type="Proteomes" id="UP000019183"/>
    </source>
</evidence>
<comment type="caution">
    <text evidence="2">The sequence shown here is derived from an EMBL/GenBank/DDBJ whole genome shotgun (WGS) entry which is preliminary data.</text>
</comment>
<accession>W1DM29</accession>
<dbReference type="Gene3D" id="3.40.50.720">
    <property type="entry name" value="NAD(P)-binding Rossmann-like Domain"/>
    <property type="match status" value="1"/>
</dbReference>
<feature type="domain" description="6-phosphogluconate dehydrogenase NADP-binding" evidence="1">
    <location>
        <begin position="10"/>
        <end position="32"/>
    </location>
</feature>
<evidence type="ECO:0000313" key="2">
    <source>
        <dbReference type="EMBL" id="CDL09867.1"/>
    </source>
</evidence>
<dbReference type="EC" id="1.1.1.60" evidence="2"/>
<sequence length="37" mass="3911">MKRENIMTIKVGFIGLGIMGKPMSKKFAESGLLAGGV</sequence>
<dbReference type="GO" id="GO:0008679">
    <property type="term" value="F:2-hydroxy-3-oxopropionate reductase activity"/>
    <property type="evidence" value="ECO:0007669"/>
    <property type="project" value="UniProtKB-EC"/>
</dbReference>
<reference evidence="2" key="1">
    <citation type="submission" date="2013-10" db="EMBL/GenBank/DDBJ databases">
        <title>Antibiotic resistance diversity of beta-lactamase producers in the General Hospital Vienna.</title>
        <authorList>
            <person name="Barisic I."/>
            <person name="Mitteregger D."/>
            <person name="Hirschl A.M."/>
            <person name="Noehammer C."/>
            <person name="Wiesinger-Mayr H."/>
        </authorList>
    </citation>
    <scope>NUCLEOTIDE SEQUENCE [LARGE SCALE GENOMIC DNA]</scope>
    <source>
        <strain evidence="2">IS43</strain>
    </source>
</reference>
<evidence type="ECO:0000259" key="1">
    <source>
        <dbReference type="Pfam" id="PF03446"/>
    </source>
</evidence>
<keyword evidence="3" id="KW-1185">Reference proteome</keyword>
<dbReference type="InterPro" id="IPR036291">
    <property type="entry name" value="NAD(P)-bd_dom_sf"/>
</dbReference>
<keyword evidence="2" id="KW-0560">Oxidoreductase</keyword>
<organism evidence="2 3">
    <name type="scientific">Klebsiella pneumoniae IS43</name>
    <dbReference type="NCBI Taxonomy" id="1432552"/>
    <lineage>
        <taxon>Bacteria</taxon>
        <taxon>Pseudomonadati</taxon>
        <taxon>Pseudomonadota</taxon>
        <taxon>Gammaproteobacteria</taxon>
        <taxon>Enterobacterales</taxon>
        <taxon>Enterobacteriaceae</taxon>
        <taxon>Klebsiella/Raoultella group</taxon>
        <taxon>Klebsiella</taxon>
        <taxon>Klebsiella pneumoniae complex</taxon>
    </lineage>
</organism>